<reference evidence="1 2" key="1">
    <citation type="submission" date="2023-10" db="EMBL/GenBank/DDBJ databases">
        <title>Genomes of two closely related lineages of the louse Polyplax serrata with different host specificities.</title>
        <authorList>
            <person name="Martinu J."/>
            <person name="Tarabai H."/>
            <person name="Stefka J."/>
            <person name="Hypsa V."/>
        </authorList>
    </citation>
    <scope>NUCLEOTIDE SEQUENCE [LARGE SCALE GENOMIC DNA]</scope>
    <source>
        <strain evidence="1">HR10_N</strain>
    </source>
</reference>
<organism evidence="1 2">
    <name type="scientific">Polyplax serrata</name>
    <name type="common">Common mouse louse</name>
    <dbReference type="NCBI Taxonomy" id="468196"/>
    <lineage>
        <taxon>Eukaryota</taxon>
        <taxon>Metazoa</taxon>
        <taxon>Ecdysozoa</taxon>
        <taxon>Arthropoda</taxon>
        <taxon>Hexapoda</taxon>
        <taxon>Insecta</taxon>
        <taxon>Pterygota</taxon>
        <taxon>Neoptera</taxon>
        <taxon>Paraneoptera</taxon>
        <taxon>Psocodea</taxon>
        <taxon>Troctomorpha</taxon>
        <taxon>Phthiraptera</taxon>
        <taxon>Anoplura</taxon>
        <taxon>Polyplacidae</taxon>
        <taxon>Polyplax</taxon>
    </lineage>
</organism>
<dbReference type="Proteomes" id="UP001372834">
    <property type="component" value="Unassembled WGS sequence"/>
</dbReference>
<sequence>MTRTVGMLTGEISIKWIVVSPEKWQQQTPLHLRKFLSNELNDVKGPTIMKETNRPQKKGLKEIKCRKVGGLRLSRGTSDFLIEQDDSVEKREIK</sequence>
<evidence type="ECO:0000313" key="1">
    <source>
        <dbReference type="EMBL" id="KAK6619538.1"/>
    </source>
</evidence>
<gene>
    <name evidence="1" type="ORF">RUM43_012295</name>
</gene>
<accession>A0AAN8PTL4</accession>
<dbReference type="AlphaFoldDB" id="A0AAN8PTL4"/>
<proteinExistence type="predicted"/>
<dbReference type="EMBL" id="JAWJWE010000040">
    <property type="protein sequence ID" value="KAK6619538.1"/>
    <property type="molecule type" value="Genomic_DNA"/>
</dbReference>
<evidence type="ECO:0000313" key="2">
    <source>
        <dbReference type="Proteomes" id="UP001372834"/>
    </source>
</evidence>
<protein>
    <submittedName>
        <fullName evidence="1">Uncharacterized protein</fullName>
    </submittedName>
</protein>
<comment type="caution">
    <text evidence="1">The sequence shown here is derived from an EMBL/GenBank/DDBJ whole genome shotgun (WGS) entry which is preliminary data.</text>
</comment>
<name>A0AAN8PTL4_POLSC</name>